<sequence>MEEVFRVANCKNLAETGGGHNQKGVNFQRAWALARMFELEREGVDDFLFLFEAIQDVAELDSSLSPSSIRVYQVKKKDRGEWSWRELTKLLEPSSKKSGAQSPSVIKDSMIGKLYSAVVAFKELKSSGRFISNVGCDLPLQGQANAATSLACDLSRLEAGHLQLLSKGLETLHEAESLPPRPSLIHVEKVPIHPDSPSTHLRGIAVSFLSERSPKHAGQATALVDALLAAIGPLGAKTDWVWLF</sequence>
<dbReference type="InterPro" id="IPR025382">
    <property type="entry name" value="Cap4-like_endonuclease_dom"/>
</dbReference>
<name>A0A935W895_9PROT</name>
<dbReference type="Proteomes" id="UP000706151">
    <property type="component" value="Unassembled WGS sequence"/>
</dbReference>
<gene>
    <name evidence="2" type="ORF">IPK02_16470</name>
</gene>
<proteinExistence type="predicted"/>
<dbReference type="GO" id="GO:0004518">
    <property type="term" value="F:nuclease activity"/>
    <property type="evidence" value="ECO:0007669"/>
    <property type="project" value="InterPro"/>
</dbReference>
<comment type="caution">
    <text evidence="2">The sequence shown here is derived from an EMBL/GenBank/DDBJ whole genome shotgun (WGS) entry which is preliminary data.</text>
</comment>
<evidence type="ECO:0000259" key="1">
    <source>
        <dbReference type="Pfam" id="PF14130"/>
    </source>
</evidence>
<reference evidence="2 3" key="1">
    <citation type="submission" date="2020-10" db="EMBL/GenBank/DDBJ databases">
        <title>Connecting structure to function with the recovery of over 1000 high-quality activated sludge metagenome-assembled genomes encoding full-length rRNA genes using long-read sequencing.</title>
        <authorList>
            <person name="Singleton C.M."/>
            <person name="Petriglieri F."/>
            <person name="Kristensen J.M."/>
            <person name="Kirkegaard R.H."/>
            <person name="Michaelsen T.Y."/>
            <person name="Andersen M.H."/>
            <person name="Karst S.M."/>
            <person name="Dueholm M.S."/>
            <person name="Nielsen P.H."/>
            <person name="Albertsen M."/>
        </authorList>
    </citation>
    <scope>NUCLEOTIDE SEQUENCE [LARGE SCALE GENOMIC DNA]</scope>
    <source>
        <strain evidence="2">Fred_18-Q3-R57-64_BAT3C.720</strain>
    </source>
</reference>
<organism evidence="2 3">
    <name type="scientific">Candidatus Accumulibacter affinis</name>
    <dbReference type="NCBI Taxonomy" id="2954384"/>
    <lineage>
        <taxon>Bacteria</taxon>
        <taxon>Pseudomonadati</taxon>
        <taxon>Pseudomonadota</taxon>
        <taxon>Betaproteobacteria</taxon>
        <taxon>Candidatus Accumulibacter</taxon>
    </lineage>
</organism>
<feature type="domain" description="CD-NTase associated protein 4-like DNA endonuclease" evidence="1">
    <location>
        <begin position="17"/>
        <end position="229"/>
    </location>
</feature>
<dbReference type="EMBL" id="JADJOT010000010">
    <property type="protein sequence ID" value="MBK7955405.1"/>
    <property type="molecule type" value="Genomic_DNA"/>
</dbReference>
<protein>
    <submittedName>
        <fullName evidence="2">DUF4297 domain-containing protein</fullName>
    </submittedName>
</protein>
<dbReference type="AlphaFoldDB" id="A0A935W895"/>
<evidence type="ECO:0000313" key="2">
    <source>
        <dbReference type="EMBL" id="MBK7955405.1"/>
    </source>
</evidence>
<accession>A0A935W895</accession>
<evidence type="ECO:0000313" key="3">
    <source>
        <dbReference type="Proteomes" id="UP000706151"/>
    </source>
</evidence>
<dbReference type="Pfam" id="PF14130">
    <property type="entry name" value="Cap4_nuclease"/>
    <property type="match status" value="1"/>
</dbReference>